<comment type="subcellular location">
    <subcellularLocation>
        <location evidence="1">Nucleus</location>
    </subcellularLocation>
</comment>
<sequence length="144" mass="16524">MQRSGRIEEEIEMLQLKLKLLEEEIAFSGKKTKIARSQGKKIQITIEIEYLRKEKRRKDSDCRRKHHLFGTGQGDADSACKMEHHSPFGAGRIPKFSFMQQRSLSWPSDSGDQRRGWSVEDADSTRKMADDSPFGAGRIPKVPF</sequence>
<keyword evidence="4 6" id="KW-0175">Coiled coil</keyword>
<gene>
    <name evidence="8" type="ORF">FPE_LOCUS35446</name>
</gene>
<evidence type="ECO:0000256" key="2">
    <source>
        <dbReference type="ARBA" id="ARBA00022737"/>
    </source>
</evidence>
<evidence type="ECO:0000256" key="6">
    <source>
        <dbReference type="SAM" id="Coils"/>
    </source>
</evidence>
<keyword evidence="3" id="KW-0802">TPR repeat</keyword>
<feature type="region of interest" description="Disordered" evidence="7">
    <location>
        <begin position="56"/>
        <end position="86"/>
    </location>
</feature>
<evidence type="ECO:0000256" key="7">
    <source>
        <dbReference type="SAM" id="MobiDB-lite"/>
    </source>
</evidence>
<evidence type="ECO:0000256" key="1">
    <source>
        <dbReference type="ARBA" id="ARBA00004123"/>
    </source>
</evidence>
<feature type="region of interest" description="Disordered" evidence="7">
    <location>
        <begin position="102"/>
        <end position="144"/>
    </location>
</feature>
<dbReference type="PANTHER" id="PTHR36326:SF4">
    <property type="entry name" value="PROTEIN POLLENLESS 3-LIKE 1"/>
    <property type="match status" value="1"/>
</dbReference>
<evidence type="ECO:0000313" key="9">
    <source>
        <dbReference type="Proteomes" id="UP000834106"/>
    </source>
</evidence>
<feature type="coiled-coil region" evidence="6">
    <location>
        <begin position="4"/>
        <end position="31"/>
    </location>
</feature>
<organism evidence="8 9">
    <name type="scientific">Fraxinus pennsylvanica</name>
    <dbReference type="NCBI Taxonomy" id="56036"/>
    <lineage>
        <taxon>Eukaryota</taxon>
        <taxon>Viridiplantae</taxon>
        <taxon>Streptophyta</taxon>
        <taxon>Embryophyta</taxon>
        <taxon>Tracheophyta</taxon>
        <taxon>Spermatophyta</taxon>
        <taxon>Magnoliopsida</taxon>
        <taxon>eudicotyledons</taxon>
        <taxon>Gunneridae</taxon>
        <taxon>Pentapetalae</taxon>
        <taxon>asterids</taxon>
        <taxon>lamiids</taxon>
        <taxon>Lamiales</taxon>
        <taxon>Oleaceae</taxon>
        <taxon>Oleeae</taxon>
        <taxon>Fraxinus</taxon>
    </lineage>
</organism>
<name>A0AAD2AK62_9LAMI</name>
<dbReference type="InterPro" id="IPR044961">
    <property type="entry name" value="MS5/SDI1"/>
</dbReference>
<evidence type="ECO:0000256" key="4">
    <source>
        <dbReference type="ARBA" id="ARBA00023054"/>
    </source>
</evidence>
<feature type="compositionally biased region" description="Basic and acidic residues" evidence="7">
    <location>
        <begin position="111"/>
        <end position="130"/>
    </location>
</feature>
<evidence type="ECO:0000256" key="3">
    <source>
        <dbReference type="ARBA" id="ARBA00022803"/>
    </source>
</evidence>
<evidence type="ECO:0000256" key="5">
    <source>
        <dbReference type="ARBA" id="ARBA00023242"/>
    </source>
</evidence>
<evidence type="ECO:0000313" key="8">
    <source>
        <dbReference type="EMBL" id="CAI9788016.1"/>
    </source>
</evidence>
<keyword evidence="2" id="KW-0677">Repeat</keyword>
<keyword evidence="9" id="KW-1185">Reference proteome</keyword>
<reference evidence="8" key="1">
    <citation type="submission" date="2023-05" db="EMBL/GenBank/DDBJ databases">
        <authorList>
            <person name="Huff M."/>
        </authorList>
    </citation>
    <scope>NUCLEOTIDE SEQUENCE</scope>
</reference>
<dbReference type="PANTHER" id="PTHR36326">
    <property type="entry name" value="PROTEIN POLLENLESS 3-LIKE 2"/>
    <property type="match status" value="1"/>
</dbReference>
<keyword evidence="5" id="KW-0539">Nucleus</keyword>
<accession>A0AAD2AK62</accession>
<dbReference type="EMBL" id="OU503058">
    <property type="protein sequence ID" value="CAI9788016.1"/>
    <property type="molecule type" value="Genomic_DNA"/>
</dbReference>
<protein>
    <submittedName>
        <fullName evidence="8">Uncharacterized protein</fullName>
    </submittedName>
</protein>
<dbReference type="Proteomes" id="UP000834106">
    <property type="component" value="Chromosome 23"/>
</dbReference>
<proteinExistence type="predicted"/>
<dbReference type="AlphaFoldDB" id="A0AAD2AK62"/>
<dbReference type="GO" id="GO:0005634">
    <property type="term" value="C:nucleus"/>
    <property type="evidence" value="ECO:0007669"/>
    <property type="project" value="UniProtKB-SubCell"/>
</dbReference>